<dbReference type="PANTHER" id="PTHR26379">
    <property type="entry name" value="BTB/POZ AND MATH DOMAIN-CONTAINING PROTEIN 1"/>
    <property type="match status" value="1"/>
</dbReference>
<comment type="pathway">
    <text evidence="1">Protein modification; protein ubiquitination.</text>
</comment>
<dbReference type="PROSITE" id="PS50097">
    <property type="entry name" value="BTB"/>
    <property type="match status" value="1"/>
</dbReference>
<dbReference type="CDD" id="cd18280">
    <property type="entry name" value="BTB_POZ_BPM_plant"/>
    <property type="match status" value="1"/>
</dbReference>
<feature type="domain" description="BTB" evidence="3">
    <location>
        <begin position="87"/>
        <end position="154"/>
    </location>
</feature>
<dbReference type="SUPFAM" id="SSF54695">
    <property type="entry name" value="POZ domain"/>
    <property type="match status" value="1"/>
</dbReference>
<evidence type="ECO:0000313" key="5">
    <source>
        <dbReference type="Proteomes" id="UP001054889"/>
    </source>
</evidence>
<keyword evidence="5" id="KW-1185">Reference proteome</keyword>
<dbReference type="InterPro" id="IPR045005">
    <property type="entry name" value="BPM1-6"/>
</dbReference>
<dbReference type="Pfam" id="PF24570">
    <property type="entry name" value="BACK_BPM_SPOP"/>
    <property type="match status" value="1"/>
</dbReference>
<reference evidence="4" key="1">
    <citation type="journal article" date="2018" name="DNA Res.">
        <title>Multiple hybrid de novo genome assembly of finger millet, an orphan allotetraploid crop.</title>
        <authorList>
            <person name="Hatakeyama M."/>
            <person name="Aluri S."/>
            <person name="Balachadran M.T."/>
            <person name="Sivarajan S.R."/>
            <person name="Patrignani A."/>
            <person name="Gruter S."/>
            <person name="Poveda L."/>
            <person name="Shimizu-Inatsugi R."/>
            <person name="Baeten J."/>
            <person name="Francoijs K.J."/>
            <person name="Nataraja K.N."/>
            <person name="Reddy Y.A.N."/>
            <person name="Phadnis S."/>
            <person name="Ravikumar R.L."/>
            <person name="Schlapbach R."/>
            <person name="Sreeman S.M."/>
            <person name="Shimizu K.K."/>
        </authorList>
    </citation>
    <scope>NUCLEOTIDE SEQUENCE</scope>
</reference>
<comment type="similarity">
    <text evidence="2">Belongs to the Tdpoz family.</text>
</comment>
<dbReference type="InterPro" id="IPR011333">
    <property type="entry name" value="SKP1/BTB/POZ_sf"/>
</dbReference>
<evidence type="ECO:0000256" key="2">
    <source>
        <dbReference type="ARBA" id="ARBA00010846"/>
    </source>
</evidence>
<dbReference type="AlphaFoldDB" id="A0AAV5EUC6"/>
<dbReference type="Pfam" id="PF00651">
    <property type="entry name" value="BTB"/>
    <property type="match status" value="1"/>
</dbReference>
<reference evidence="4" key="2">
    <citation type="submission" date="2021-12" db="EMBL/GenBank/DDBJ databases">
        <title>Resequencing data analysis of finger millet.</title>
        <authorList>
            <person name="Hatakeyama M."/>
            <person name="Aluri S."/>
            <person name="Balachadran M.T."/>
            <person name="Sivarajan S.R."/>
            <person name="Poveda L."/>
            <person name="Shimizu-Inatsugi R."/>
            <person name="Schlapbach R."/>
            <person name="Sreeman S.M."/>
            <person name="Shimizu K.K."/>
        </authorList>
    </citation>
    <scope>NUCLEOTIDE SEQUENCE</scope>
</reference>
<dbReference type="GO" id="GO:0016567">
    <property type="term" value="P:protein ubiquitination"/>
    <property type="evidence" value="ECO:0007669"/>
    <property type="project" value="InterPro"/>
</dbReference>
<evidence type="ECO:0000259" key="3">
    <source>
        <dbReference type="PROSITE" id="PS50097"/>
    </source>
</evidence>
<evidence type="ECO:0000313" key="4">
    <source>
        <dbReference type="EMBL" id="GJN26388.1"/>
    </source>
</evidence>
<comment type="caution">
    <text evidence="4">The sequence shown here is derived from an EMBL/GenBank/DDBJ whole genome shotgun (WGS) entry which is preliminary data.</text>
</comment>
<dbReference type="Gene3D" id="3.30.710.10">
    <property type="entry name" value="Potassium Channel Kv1.1, Chain A"/>
    <property type="match status" value="1"/>
</dbReference>
<protein>
    <recommendedName>
        <fullName evidence="3">BTB domain-containing protein</fullName>
    </recommendedName>
</protein>
<sequence length="256" mass="28486">MAGNPSNSSSVNQQVVPETTSTCLTQSITGAHNFVITNYSLLEEDCFTIRCVLTVVKTRTEDAATIVVPPSTQHQDFAHMLEAGKGADVNIIVGEQVFRAHKHVLAARSKVFHAQFFGVMTENSPECIEIHDMEPSVFERLLHFIYADTLSEKFEGDKNIAMQHLLVAADRYGLTRLRLMCEEKLCSWIDVQTVGTTLALAEQHQRVQLKEACLGFIALREVLGLVIKTDGYKHLKQSCPTIVDEILEKIASAKIE</sequence>
<name>A0AAV5EUC6_ELECO</name>
<dbReference type="Proteomes" id="UP001054889">
    <property type="component" value="Unassembled WGS sequence"/>
</dbReference>
<dbReference type="InterPro" id="IPR000210">
    <property type="entry name" value="BTB/POZ_dom"/>
</dbReference>
<accession>A0AAV5EUC6</accession>
<gene>
    <name evidence="4" type="primary">gb14315</name>
    <name evidence="4" type="ORF">PR202_gb14315</name>
</gene>
<dbReference type="Gene3D" id="1.25.40.420">
    <property type="match status" value="1"/>
</dbReference>
<dbReference type="InterPro" id="IPR056423">
    <property type="entry name" value="BACK_BPM_SPOP"/>
</dbReference>
<dbReference type="EMBL" id="BQKI01000079">
    <property type="protein sequence ID" value="GJN26388.1"/>
    <property type="molecule type" value="Genomic_DNA"/>
</dbReference>
<dbReference type="SMART" id="SM00225">
    <property type="entry name" value="BTB"/>
    <property type="match status" value="1"/>
</dbReference>
<evidence type="ECO:0000256" key="1">
    <source>
        <dbReference type="ARBA" id="ARBA00004906"/>
    </source>
</evidence>
<dbReference type="PANTHER" id="PTHR26379:SF486">
    <property type="entry name" value="OS04G0625500 PROTEIN"/>
    <property type="match status" value="1"/>
</dbReference>
<organism evidence="4 5">
    <name type="scientific">Eleusine coracana subsp. coracana</name>
    <dbReference type="NCBI Taxonomy" id="191504"/>
    <lineage>
        <taxon>Eukaryota</taxon>
        <taxon>Viridiplantae</taxon>
        <taxon>Streptophyta</taxon>
        <taxon>Embryophyta</taxon>
        <taxon>Tracheophyta</taxon>
        <taxon>Spermatophyta</taxon>
        <taxon>Magnoliopsida</taxon>
        <taxon>Liliopsida</taxon>
        <taxon>Poales</taxon>
        <taxon>Poaceae</taxon>
        <taxon>PACMAD clade</taxon>
        <taxon>Chloridoideae</taxon>
        <taxon>Cynodonteae</taxon>
        <taxon>Eleusininae</taxon>
        <taxon>Eleusine</taxon>
    </lineage>
</organism>
<proteinExistence type="inferred from homology"/>